<dbReference type="AlphaFoldDB" id="A0A376TJJ0"/>
<reference evidence="1 2" key="1">
    <citation type="submission" date="2018-06" db="EMBL/GenBank/DDBJ databases">
        <authorList>
            <consortium name="Pathogen Informatics"/>
            <person name="Doyle S."/>
        </authorList>
    </citation>
    <scope>NUCLEOTIDE SEQUENCE [LARGE SCALE GENOMIC DNA]</scope>
    <source>
        <strain evidence="1 2">NCTC8985</strain>
    </source>
</reference>
<sequence length="68" mass="8137">MRVHRTIGSTRMDIKIAHARIENKIVNLLEPLATLAWTLGFEYHHGLLEKMWKEILKIMPRQYRLLLQ</sequence>
<organism evidence="1 2">
    <name type="scientific">Escherichia coli</name>
    <dbReference type="NCBI Taxonomy" id="562"/>
    <lineage>
        <taxon>Bacteria</taxon>
        <taxon>Pseudomonadati</taxon>
        <taxon>Pseudomonadota</taxon>
        <taxon>Gammaproteobacteria</taxon>
        <taxon>Enterobacterales</taxon>
        <taxon>Enterobacteriaceae</taxon>
        <taxon>Escherichia</taxon>
    </lineage>
</organism>
<dbReference type="EMBL" id="UGCO01000001">
    <property type="protein sequence ID" value="STI76998.1"/>
    <property type="molecule type" value="Genomic_DNA"/>
</dbReference>
<keyword evidence="1" id="KW-0326">Glycosidase</keyword>
<evidence type="ECO:0000313" key="2">
    <source>
        <dbReference type="Proteomes" id="UP000254405"/>
    </source>
</evidence>
<protein>
    <submittedName>
        <fullName evidence="1">Alpha-mannosidase</fullName>
        <ecNumber evidence="1">3.2.1.170</ecNumber>
    </submittedName>
</protein>
<proteinExistence type="predicted"/>
<name>A0A376TJJ0_ECOLX</name>
<gene>
    <name evidence="1" type="primary">mngB_4</name>
    <name evidence="1" type="ORF">NCTC8985_02275</name>
</gene>
<accession>A0A376TJJ0</accession>
<dbReference type="Gene3D" id="1.20.1270.50">
    <property type="entry name" value="Glycoside hydrolase family 38, central domain"/>
    <property type="match status" value="1"/>
</dbReference>
<keyword evidence="1" id="KW-0378">Hydrolase</keyword>
<dbReference type="InterPro" id="IPR037094">
    <property type="entry name" value="Glyco_hydro_38_cen_sf"/>
</dbReference>
<dbReference type="Proteomes" id="UP000254405">
    <property type="component" value="Unassembled WGS sequence"/>
</dbReference>
<evidence type="ECO:0000313" key="1">
    <source>
        <dbReference type="EMBL" id="STI76998.1"/>
    </source>
</evidence>
<dbReference type="EC" id="3.2.1.170" evidence="1"/>
<dbReference type="GO" id="GO:0004559">
    <property type="term" value="F:alpha-mannosidase activity"/>
    <property type="evidence" value="ECO:0007669"/>
    <property type="project" value="InterPro"/>
</dbReference>
<dbReference type="GO" id="GO:0006013">
    <property type="term" value="P:mannose metabolic process"/>
    <property type="evidence" value="ECO:0007669"/>
    <property type="project" value="InterPro"/>
</dbReference>
<dbReference type="GO" id="GO:0102546">
    <property type="term" value="F:mannosylglycerate hydrolase activity"/>
    <property type="evidence" value="ECO:0007669"/>
    <property type="project" value="UniProtKB-EC"/>
</dbReference>